<reference evidence="2 3" key="1">
    <citation type="submission" date="2018-06" db="EMBL/GenBank/DDBJ databases">
        <title>Whole genome sequencing of Candida tropicalis (genome annotated by CSBL at Korea University).</title>
        <authorList>
            <person name="Ahn J."/>
        </authorList>
    </citation>
    <scope>NUCLEOTIDE SEQUENCE [LARGE SCALE GENOMIC DNA]</scope>
    <source>
        <strain evidence="2 3">ATCC 20962</strain>
    </source>
</reference>
<feature type="compositionally biased region" description="Polar residues" evidence="1">
    <location>
        <begin position="127"/>
        <end position="142"/>
    </location>
</feature>
<proteinExistence type="predicted"/>
<evidence type="ECO:0000256" key="1">
    <source>
        <dbReference type="SAM" id="MobiDB-lite"/>
    </source>
</evidence>
<feature type="compositionally biased region" description="Low complexity" evidence="1">
    <location>
        <begin position="12"/>
        <end position="38"/>
    </location>
</feature>
<protein>
    <submittedName>
        <fullName evidence="2">Uncharacterized protein</fullName>
    </submittedName>
</protein>
<keyword evidence="3" id="KW-1185">Reference proteome</keyword>
<feature type="region of interest" description="Disordered" evidence="1">
    <location>
        <begin position="1"/>
        <end position="44"/>
    </location>
</feature>
<accession>A0A367XPJ6</accession>
<dbReference type="EMBL" id="QLNQ01000030">
    <property type="protein sequence ID" value="RCK55554.1"/>
    <property type="molecule type" value="Genomic_DNA"/>
</dbReference>
<evidence type="ECO:0000313" key="3">
    <source>
        <dbReference type="Proteomes" id="UP000253472"/>
    </source>
</evidence>
<sequence length="283" mass="31366">MSQSQTTAKFQLHSTLSSSLEEPPSPTHSASNSSSQQSRNEKYHKAIKKSLNKMSFAAPANYSENDIFERTCQSHGNLINPGTPSHYNLENYTSPVLDTITNNPLNAVTLNCFCEEEDDNEEDDENAQQPYTGPSSSSSQQHNHLDKTPSIPEQQEQNNDHEDTSSHTPPLIRPRARSIISQSLISTLNHKNNTSSANRGYYNHGSGTSHIHPSASTTGVASLSFHPVAKRLKSYAGQTHIIKDKVDANAIDFYSFADMNQKENEQESYTTTTISAKDYVGRF</sequence>
<feature type="region of interest" description="Disordered" evidence="1">
    <location>
        <begin position="117"/>
        <end position="173"/>
    </location>
</feature>
<name>A0A367XPJ6_9ASCO</name>
<organism evidence="2 3">
    <name type="scientific">Candida viswanathii</name>
    <dbReference type="NCBI Taxonomy" id="5486"/>
    <lineage>
        <taxon>Eukaryota</taxon>
        <taxon>Fungi</taxon>
        <taxon>Dikarya</taxon>
        <taxon>Ascomycota</taxon>
        <taxon>Saccharomycotina</taxon>
        <taxon>Pichiomycetes</taxon>
        <taxon>Debaryomycetaceae</taxon>
        <taxon>Candida/Lodderomyces clade</taxon>
        <taxon>Candida</taxon>
    </lineage>
</organism>
<dbReference type="AlphaFoldDB" id="A0A367XPJ6"/>
<gene>
    <name evidence="2" type="ORF">Cantr_04611</name>
</gene>
<dbReference type="Proteomes" id="UP000253472">
    <property type="component" value="Unassembled WGS sequence"/>
</dbReference>
<feature type="compositionally biased region" description="Acidic residues" evidence="1">
    <location>
        <begin position="117"/>
        <end position="126"/>
    </location>
</feature>
<comment type="caution">
    <text evidence="2">The sequence shown here is derived from an EMBL/GenBank/DDBJ whole genome shotgun (WGS) entry which is preliminary data.</text>
</comment>
<evidence type="ECO:0000313" key="2">
    <source>
        <dbReference type="EMBL" id="RCK55554.1"/>
    </source>
</evidence>
<dbReference type="STRING" id="5486.A0A367XPJ6"/>
<dbReference type="OrthoDB" id="5364312at2759"/>